<keyword evidence="4" id="KW-1185">Reference proteome</keyword>
<dbReference type="GO" id="GO:0016787">
    <property type="term" value="F:hydrolase activity"/>
    <property type="evidence" value="ECO:0007669"/>
    <property type="project" value="InterPro"/>
</dbReference>
<proteinExistence type="predicted"/>
<dbReference type="EMBL" id="SPHZ02000007">
    <property type="protein sequence ID" value="KAF0909003.1"/>
    <property type="molecule type" value="Genomic_DNA"/>
</dbReference>
<evidence type="ECO:0000313" key="3">
    <source>
        <dbReference type="EMBL" id="KAF0909003.1"/>
    </source>
</evidence>
<reference evidence="3 4" key="1">
    <citation type="submission" date="2019-11" db="EMBL/GenBank/DDBJ databases">
        <title>Whole genome sequence of Oryza granulata.</title>
        <authorList>
            <person name="Li W."/>
        </authorList>
    </citation>
    <scope>NUCLEOTIDE SEQUENCE [LARGE SCALE GENOMIC DNA]</scope>
    <source>
        <strain evidence="4">cv. Menghai</strain>
        <tissue evidence="3">Leaf</tissue>
    </source>
</reference>
<dbReference type="PANTHER" id="PTHR23024:SF563">
    <property type="entry name" value="OS09G0435700 PROTEIN"/>
    <property type="match status" value="1"/>
</dbReference>
<feature type="domain" description="Alpha/beta hydrolase fold-3" evidence="2">
    <location>
        <begin position="60"/>
        <end position="109"/>
    </location>
</feature>
<dbReference type="InterPro" id="IPR013094">
    <property type="entry name" value="AB_hydrolase_3"/>
</dbReference>
<protein>
    <recommendedName>
        <fullName evidence="2">Alpha/beta hydrolase fold-3 domain-containing protein</fullName>
    </recommendedName>
</protein>
<comment type="caution">
    <text evidence="3">The sequence shown here is derived from an EMBL/GenBank/DDBJ whole genome shotgun (WGS) entry which is preliminary data.</text>
</comment>
<dbReference type="Pfam" id="PF07859">
    <property type="entry name" value="Abhydrolase_3"/>
    <property type="match status" value="1"/>
</dbReference>
<evidence type="ECO:0000256" key="1">
    <source>
        <dbReference type="SAM" id="Phobius"/>
    </source>
</evidence>
<dbReference type="InterPro" id="IPR029058">
    <property type="entry name" value="AB_hydrolase_fold"/>
</dbReference>
<organism evidence="3 4">
    <name type="scientific">Oryza meyeriana var. granulata</name>
    <dbReference type="NCBI Taxonomy" id="110450"/>
    <lineage>
        <taxon>Eukaryota</taxon>
        <taxon>Viridiplantae</taxon>
        <taxon>Streptophyta</taxon>
        <taxon>Embryophyta</taxon>
        <taxon>Tracheophyta</taxon>
        <taxon>Spermatophyta</taxon>
        <taxon>Magnoliopsida</taxon>
        <taxon>Liliopsida</taxon>
        <taxon>Poales</taxon>
        <taxon>Poaceae</taxon>
        <taxon>BOP clade</taxon>
        <taxon>Oryzoideae</taxon>
        <taxon>Oryzeae</taxon>
        <taxon>Oryzinae</taxon>
        <taxon>Oryza</taxon>
        <taxon>Oryza meyeriana</taxon>
    </lineage>
</organism>
<name>A0A6G1DB87_9ORYZ</name>
<accession>A0A6G1DB87</accession>
<keyword evidence="1" id="KW-0472">Membrane</keyword>
<dbReference type="PANTHER" id="PTHR23024">
    <property type="entry name" value="ARYLACETAMIDE DEACETYLASE"/>
    <property type="match status" value="1"/>
</dbReference>
<dbReference type="InterPro" id="IPR050466">
    <property type="entry name" value="Carboxylest/Gibb_receptor"/>
</dbReference>
<dbReference type="Gene3D" id="3.40.50.1820">
    <property type="entry name" value="alpha/beta hydrolase"/>
    <property type="match status" value="1"/>
</dbReference>
<sequence length="109" mass="11374">MSWRRLICAPHFRASVRRENPETKGIVIDDETGVSVFGCSSPAVDATAAAASASRVLLLVVYIHCGAFCTGSASAPLFRRYAASLSARAVVVVVSVGYGIALEHPVPAA</sequence>
<dbReference type="Proteomes" id="UP000479710">
    <property type="component" value="Unassembled WGS sequence"/>
</dbReference>
<evidence type="ECO:0000313" key="4">
    <source>
        <dbReference type="Proteomes" id="UP000479710"/>
    </source>
</evidence>
<keyword evidence="1" id="KW-1133">Transmembrane helix</keyword>
<dbReference type="SUPFAM" id="SSF53474">
    <property type="entry name" value="alpha/beta-Hydrolases"/>
    <property type="match status" value="1"/>
</dbReference>
<feature type="transmembrane region" description="Helical" evidence="1">
    <location>
        <begin position="56"/>
        <end position="78"/>
    </location>
</feature>
<dbReference type="AlphaFoldDB" id="A0A6G1DB87"/>
<gene>
    <name evidence="3" type="ORF">E2562_030543</name>
</gene>
<keyword evidence="1" id="KW-0812">Transmembrane</keyword>
<evidence type="ECO:0000259" key="2">
    <source>
        <dbReference type="Pfam" id="PF07859"/>
    </source>
</evidence>